<dbReference type="CDD" id="cd08963">
    <property type="entry name" value="L-asparaginase_I"/>
    <property type="match status" value="1"/>
</dbReference>
<reference evidence="8" key="1">
    <citation type="submission" date="2025-08" db="UniProtKB">
        <authorList>
            <consortium name="RefSeq"/>
        </authorList>
    </citation>
    <scope>IDENTIFICATION</scope>
</reference>
<dbReference type="PROSITE" id="PS00144">
    <property type="entry name" value="ASN_GLN_ASE_1"/>
    <property type="match status" value="1"/>
</dbReference>
<dbReference type="EC" id="3.5.1.1" evidence="1"/>
<dbReference type="PANTHER" id="PTHR11707:SF28">
    <property type="entry name" value="60 KDA LYSOPHOSPHOLIPASE"/>
    <property type="match status" value="1"/>
</dbReference>
<feature type="domain" description="L-asparaginase N-terminal" evidence="5">
    <location>
        <begin position="8"/>
        <end position="238"/>
    </location>
</feature>
<dbReference type="Pfam" id="PF17763">
    <property type="entry name" value="Asparaginase_C"/>
    <property type="match status" value="1"/>
</dbReference>
<name>A0A6J2UT31_CHACN</name>
<dbReference type="SMART" id="SM00870">
    <property type="entry name" value="Asparaginase"/>
    <property type="match status" value="1"/>
</dbReference>
<dbReference type="PRINTS" id="PR00139">
    <property type="entry name" value="ASNGLNASE"/>
</dbReference>
<dbReference type="GeneID" id="115805726"/>
<feature type="compositionally biased region" description="Basic and acidic residues" evidence="4">
    <location>
        <begin position="439"/>
        <end position="453"/>
    </location>
</feature>
<dbReference type="GO" id="GO:0006528">
    <property type="term" value="P:asparagine metabolic process"/>
    <property type="evidence" value="ECO:0007669"/>
    <property type="project" value="UniProtKB-ARBA"/>
</dbReference>
<evidence type="ECO:0000256" key="1">
    <source>
        <dbReference type="ARBA" id="ARBA00012920"/>
    </source>
</evidence>
<evidence type="ECO:0000256" key="2">
    <source>
        <dbReference type="PIRSR" id="PIRSR001220-2"/>
    </source>
</evidence>
<dbReference type="InterPro" id="IPR027473">
    <property type="entry name" value="L-asparaginase_C"/>
</dbReference>
<dbReference type="InterPro" id="IPR027474">
    <property type="entry name" value="L-asparaginase_N"/>
</dbReference>
<dbReference type="PROSITE" id="PS51732">
    <property type="entry name" value="ASN_GLN_ASE_3"/>
    <property type="match status" value="1"/>
</dbReference>
<dbReference type="PIRSF" id="PIRSF001220">
    <property type="entry name" value="L-ASNase_gatD"/>
    <property type="match status" value="1"/>
</dbReference>
<dbReference type="Gene3D" id="3.40.50.1170">
    <property type="entry name" value="L-asparaginase, N-terminal domain"/>
    <property type="match status" value="1"/>
</dbReference>
<dbReference type="SUPFAM" id="SSF53774">
    <property type="entry name" value="Glutaminase/Asparaginase"/>
    <property type="match status" value="1"/>
</dbReference>
<sequence length="453" mass="50316">MTTEAFRKVFVLYTGGTIGMRYDAEGQLAPTSLKELKEFLIRMTILYEKKADETEAQARARIVSKEGWILLPQKVVDDCRPEDEKTKCHVHYKIEAMEPLIDSSNMVPEEWFEIARRIQAVEEQYDSFVVLHGTDTMAYTSSALSFILKDLKKPVILTGAQRSIFHPRSDAVENFIGTMLIAGCYSKTAALQKVTLCNDCKVFQGNRVCKFDCDSFRVFDSPNVKPLAYLDTIIKVRNPKSRSVGETISVKSQETARDGGLPDVRLLRFFPGIQEKYVRSVLEGADGVVLETFGSGNVPEHDWLKEALIEAKCRKVMMLNCTQVYKGTVQPIYETSEAGVVVGYDITPEAAMTKMIWTLKTFSNCEMRRKHQQEPLKHQGEALELEVLADWSNSSLPASEVIADINLNPPLDCSTGLAGAAGETVSGADTGPQEAAGAESRDWGTDKGTRKAA</sequence>
<feature type="binding site" evidence="2">
    <location>
        <position position="103"/>
    </location>
    <ligand>
        <name>substrate</name>
    </ligand>
</feature>
<evidence type="ECO:0000259" key="6">
    <source>
        <dbReference type="Pfam" id="PF17763"/>
    </source>
</evidence>
<evidence type="ECO:0000313" key="7">
    <source>
        <dbReference type="Proteomes" id="UP000504632"/>
    </source>
</evidence>
<dbReference type="InterPro" id="IPR040919">
    <property type="entry name" value="Asparaginase_C"/>
</dbReference>
<dbReference type="InterPro" id="IPR006034">
    <property type="entry name" value="Asparaginase/glutaminase-like"/>
</dbReference>
<protein>
    <recommendedName>
        <fullName evidence="1">asparaginase</fullName>
        <ecNumber evidence="1">3.5.1.1</ecNumber>
    </recommendedName>
</protein>
<dbReference type="InterPro" id="IPR041725">
    <property type="entry name" value="L-asparaginase_I"/>
</dbReference>
<dbReference type="Pfam" id="PF00710">
    <property type="entry name" value="Asparaginase"/>
    <property type="match status" value="1"/>
</dbReference>
<dbReference type="InterPro" id="IPR037152">
    <property type="entry name" value="L-asparaginase_N_sf"/>
</dbReference>
<dbReference type="InterPro" id="IPR020827">
    <property type="entry name" value="Asparaginase/glutaminase_AS1"/>
</dbReference>
<feature type="region of interest" description="Disordered" evidence="4">
    <location>
        <begin position="418"/>
        <end position="453"/>
    </location>
</feature>
<dbReference type="OrthoDB" id="542841at2759"/>
<dbReference type="PANTHER" id="PTHR11707">
    <property type="entry name" value="L-ASPARAGINASE"/>
    <property type="match status" value="1"/>
</dbReference>
<dbReference type="PIRSF" id="PIRSF500176">
    <property type="entry name" value="L_ASNase"/>
    <property type="match status" value="1"/>
</dbReference>
<evidence type="ECO:0000256" key="3">
    <source>
        <dbReference type="PROSITE-ProRule" id="PRU10099"/>
    </source>
</evidence>
<evidence type="ECO:0000259" key="5">
    <source>
        <dbReference type="Pfam" id="PF00710"/>
    </source>
</evidence>
<proteinExistence type="predicted"/>
<keyword evidence="7" id="KW-1185">Reference proteome</keyword>
<dbReference type="Proteomes" id="UP000504632">
    <property type="component" value="Chromosome 1"/>
</dbReference>
<dbReference type="InterPro" id="IPR036152">
    <property type="entry name" value="Asp/glu_Ase-like_sf"/>
</dbReference>
<feature type="binding site" evidence="2">
    <location>
        <begin position="134"/>
        <end position="135"/>
    </location>
    <ligand>
        <name>substrate</name>
    </ligand>
</feature>
<dbReference type="GO" id="GO:0004067">
    <property type="term" value="F:asparaginase activity"/>
    <property type="evidence" value="ECO:0007669"/>
    <property type="project" value="UniProtKB-UniRule"/>
</dbReference>
<accession>A0A6J2UT31</accession>
<evidence type="ECO:0000313" key="8">
    <source>
        <dbReference type="RefSeq" id="XP_030622261.1"/>
    </source>
</evidence>
<feature type="domain" description="Asparaginase/glutaminase C-terminal" evidence="6">
    <location>
        <begin position="263"/>
        <end position="364"/>
    </location>
</feature>
<dbReference type="InParanoid" id="A0A6J2UT31"/>
<feature type="active site" evidence="3">
    <location>
        <position position="17"/>
    </location>
</feature>
<organism evidence="7 8">
    <name type="scientific">Chanos chanos</name>
    <name type="common">Milkfish</name>
    <name type="synonym">Mugil chanos</name>
    <dbReference type="NCBI Taxonomy" id="29144"/>
    <lineage>
        <taxon>Eukaryota</taxon>
        <taxon>Metazoa</taxon>
        <taxon>Chordata</taxon>
        <taxon>Craniata</taxon>
        <taxon>Vertebrata</taxon>
        <taxon>Euteleostomi</taxon>
        <taxon>Actinopterygii</taxon>
        <taxon>Neopterygii</taxon>
        <taxon>Teleostei</taxon>
        <taxon>Ostariophysi</taxon>
        <taxon>Gonorynchiformes</taxon>
        <taxon>Chanidae</taxon>
        <taxon>Chanos</taxon>
    </lineage>
</organism>
<dbReference type="AlphaFoldDB" id="A0A6J2UT31"/>
<dbReference type="Gene3D" id="3.40.50.40">
    <property type="match status" value="1"/>
</dbReference>
<gene>
    <name evidence="8" type="primary">LOC115805726</name>
</gene>
<dbReference type="RefSeq" id="XP_030622261.1">
    <property type="nucleotide sequence ID" value="XM_030766401.1"/>
</dbReference>
<evidence type="ECO:0000256" key="4">
    <source>
        <dbReference type="SAM" id="MobiDB-lite"/>
    </source>
</evidence>
<dbReference type="SFLD" id="SFLDS00057">
    <property type="entry name" value="Glutaminase/Asparaginase"/>
    <property type="match status" value="1"/>
</dbReference>